<dbReference type="GO" id="GO:0005829">
    <property type="term" value="C:cytosol"/>
    <property type="evidence" value="ECO:0007669"/>
    <property type="project" value="TreeGrafter"/>
</dbReference>
<dbReference type="InterPro" id="IPR016009">
    <property type="entry name" value="tRNA_MeTrfase_TRMD/TRM10"/>
</dbReference>
<evidence type="ECO:0000256" key="11">
    <source>
        <dbReference type="ARBA" id="ARBA00022694"/>
    </source>
</evidence>
<keyword evidence="8 15" id="KW-0489">Methyltransferase</keyword>
<evidence type="ECO:0000313" key="20">
    <source>
        <dbReference type="Proteomes" id="UP000441399"/>
    </source>
</evidence>
<dbReference type="Gene3D" id="1.10.1270.20">
    <property type="entry name" value="tRNA(m1g37)methyltransferase, domain 2"/>
    <property type="match status" value="1"/>
</dbReference>
<feature type="domain" description="tRNA methyltransferase TRMD/TRM10-type" evidence="18">
    <location>
        <begin position="1"/>
        <end position="250"/>
    </location>
</feature>
<dbReference type="PANTHER" id="PTHR46417">
    <property type="entry name" value="TRNA (GUANINE-N(1)-)-METHYLTRANSFERASE"/>
    <property type="match status" value="1"/>
</dbReference>
<dbReference type="SUPFAM" id="SSF75217">
    <property type="entry name" value="alpha/beta knot"/>
    <property type="match status" value="1"/>
</dbReference>
<accession>A0A5S9N8S0</accession>
<evidence type="ECO:0000256" key="15">
    <source>
        <dbReference type="HAMAP-Rule" id="MF_00605"/>
    </source>
</evidence>
<dbReference type="Gene3D" id="3.40.1280.10">
    <property type="match status" value="1"/>
</dbReference>
<dbReference type="EC" id="2.1.1.228" evidence="5 15"/>
<evidence type="ECO:0000256" key="2">
    <source>
        <dbReference type="ARBA" id="ARBA00004496"/>
    </source>
</evidence>
<evidence type="ECO:0000256" key="8">
    <source>
        <dbReference type="ARBA" id="ARBA00022603"/>
    </source>
</evidence>
<dbReference type="InterPro" id="IPR029026">
    <property type="entry name" value="tRNA_m1G_MTases_N"/>
</dbReference>
<dbReference type="InterPro" id="IPR029028">
    <property type="entry name" value="Alpha/beta_knot_MTases"/>
</dbReference>
<evidence type="ECO:0000256" key="4">
    <source>
        <dbReference type="ARBA" id="ARBA00011738"/>
    </source>
</evidence>
<dbReference type="PANTHER" id="PTHR46417:SF1">
    <property type="entry name" value="TRNA (GUANINE-N(1)-)-METHYLTRANSFERASE"/>
    <property type="match status" value="1"/>
</dbReference>
<comment type="function">
    <text evidence="1 15 17">Specifically methylates guanosine-37 in various tRNAs.</text>
</comment>
<evidence type="ECO:0000313" key="19">
    <source>
        <dbReference type="EMBL" id="CAA0084503.1"/>
    </source>
</evidence>
<evidence type="ECO:0000256" key="17">
    <source>
        <dbReference type="RuleBase" id="RU003464"/>
    </source>
</evidence>
<keyword evidence="10 15" id="KW-0949">S-adenosyl-L-methionine</keyword>
<evidence type="ECO:0000256" key="7">
    <source>
        <dbReference type="ARBA" id="ARBA00022490"/>
    </source>
</evidence>
<evidence type="ECO:0000256" key="5">
    <source>
        <dbReference type="ARBA" id="ARBA00012807"/>
    </source>
</evidence>
<comment type="similarity">
    <text evidence="3 15 17">Belongs to the RNA methyltransferase TrmD family.</text>
</comment>
<dbReference type="OrthoDB" id="9807416at2"/>
<evidence type="ECO:0000256" key="9">
    <source>
        <dbReference type="ARBA" id="ARBA00022679"/>
    </source>
</evidence>
<dbReference type="EMBL" id="CACSIO010000001">
    <property type="protein sequence ID" value="CAA0084503.1"/>
    <property type="molecule type" value="Genomic_DNA"/>
</dbReference>
<keyword evidence="9 15" id="KW-0808">Transferase</keyword>
<keyword evidence="7 15" id="KW-0963">Cytoplasm</keyword>
<keyword evidence="20" id="KW-1185">Reference proteome</keyword>
<comment type="subcellular location">
    <subcellularLocation>
        <location evidence="2 15 17">Cytoplasm</location>
    </subcellularLocation>
</comment>
<evidence type="ECO:0000256" key="12">
    <source>
        <dbReference type="ARBA" id="ARBA00029736"/>
    </source>
</evidence>
<dbReference type="AlphaFoldDB" id="A0A5S9N8S0"/>
<dbReference type="HAMAP" id="MF_00605">
    <property type="entry name" value="TrmD"/>
    <property type="match status" value="1"/>
</dbReference>
<evidence type="ECO:0000259" key="18">
    <source>
        <dbReference type="Pfam" id="PF01746"/>
    </source>
</evidence>
<keyword evidence="11 15" id="KW-0819">tRNA processing</keyword>
<dbReference type="CDD" id="cd18080">
    <property type="entry name" value="TrmD-like"/>
    <property type="match status" value="1"/>
</dbReference>
<dbReference type="FunFam" id="3.40.1280.10:FF:000001">
    <property type="entry name" value="tRNA (guanine-N(1)-)-methyltransferase"/>
    <property type="match status" value="1"/>
</dbReference>
<comment type="subunit">
    <text evidence="4 15 17">Homodimer.</text>
</comment>
<reference evidence="19 20" key="1">
    <citation type="submission" date="2019-11" db="EMBL/GenBank/DDBJ databases">
        <authorList>
            <person name="Holert J."/>
        </authorList>
    </citation>
    <scope>NUCLEOTIDE SEQUENCE [LARGE SCALE GENOMIC DNA]</scope>
    <source>
        <strain evidence="19">SB11_3</strain>
    </source>
</reference>
<evidence type="ECO:0000256" key="6">
    <source>
        <dbReference type="ARBA" id="ARBA00014679"/>
    </source>
</evidence>
<dbReference type="InterPro" id="IPR002649">
    <property type="entry name" value="tRNA_m1G_MeTrfase_TrmD"/>
</dbReference>
<evidence type="ECO:0000256" key="14">
    <source>
        <dbReference type="ARBA" id="ARBA00047783"/>
    </source>
</evidence>
<gene>
    <name evidence="15 19" type="primary">trmD</name>
    <name evidence="19" type="ORF">OPDIPICF_00685</name>
</gene>
<evidence type="ECO:0000256" key="3">
    <source>
        <dbReference type="ARBA" id="ARBA00007630"/>
    </source>
</evidence>
<dbReference type="PIRSF" id="PIRSF000386">
    <property type="entry name" value="tRNA_mtase"/>
    <property type="match status" value="1"/>
</dbReference>
<dbReference type="GO" id="GO:0002939">
    <property type="term" value="P:tRNA N1-guanine methylation"/>
    <property type="evidence" value="ECO:0007669"/>
    <property type="project" value="TreeGrafter"/>
</dbReference>
<dbReference type="Proteomes" id="UP000441399">
    <property type="component" value="Unassembled WGS sequence"/>
</dbReference>
<dbReference type="GO" id="GO:0052906">
    <property type="term" value="F:tRNA (guanine(37)-N1)-methyltransferase activity"/>
    <property type="evidence" value="ECO:0007669"/>
    <property type="project" value="UniProtKB-UniRule"/>
</dbReference>
<dbReference type="InterPro" id="IPR023148">
    <property type="entry name" value="tRNA_m1G_MeTrfase_C_sf"/>
</dbReference>
<sequence>MKFGVVTLFPPMLEGITQFGITSRAVKKGLISVDCWNPRDFTQDRHRTVDDRPYGGGPGMVMMIEPLRQAIHTAKQELVGNTQDDTDLSENPPKVVYLSPQGQVFNQAKARELASESALILVAGRYEGIDQRLIDYEIDEEISIGDFVVSGGELPAMMVIDAIARCLPDVLGHSDSAVEDSFFEGLLDHPHFTRPEEDLGGHDSDGEIGAHSKCQKVPEVLLSGNHELIRVWRLKQALGQTWLKRPDLLTDRCLTDEEQRLLAEFQQEWQTLKEHL</sequence>
<evidence type="ECO:0000256" key="10">
    <source>
        <dbReference type="ARBA" id="ARBA00022691"/>
    </source>
</evidence>
<name>A0A5S9N8S0_9GAMM</name>
<protein>
    <recommendedName>
        <fullName evidence="6 15">tRNA (guanine-N(1)-)-methyltransferase</fullName>
        <ecNumber evidence="5 15">2.1.1.228</ecNumber>
    </recommendedName>
    <alternativeName>
        <fullName evidence="12 15">M1G-methyltransferase</fullName>
    </alternativeName>
    <alternativeName>
        <fullName evidence="13 15">tRNA [GM37] methyltransferase</fullName>
    </alternativeName>
</protein>
<evidence type="ECO:0000256" key="16">
    <source>
        <dbReference type="PIRSR" id="PIRSR000386-1"/>
    </source>
</evidence>
<dbReference type="NCBIfam" id="TIGR00088">
    <property type="entry name" value="trmD"/>
    <property type="match status" value="1"/>
</dbReference>
<feature type="binding site" evidence="15 16">
    <location>
        <begin position="144"/>
        <end position="149"/>
    </location>
    <ligand>
        <name>S-adenosyl-L-methionine</name>
        <dbReference type="ChEBI" id="CHEBI:59789"/>
    </ligand>
</feature>
<evidence type="ECO:0000256" key="1">
    <source>
        <dbReference type="ARBA" id="ARBA00002634"/>
    </source>
</evidence>
<feature type="binding site" evidence="15 16">
    <location>
        <position position="124"/>
    </location>
    <ligand>
        <name>S-adenosyl-L-methionine</name>
        <dbReference type="ChEBI" id="CHEBI:59789"/>
    </ligand>
</feature>
<dbReference type="NCBIfam" id="NF000648">
    <property type="entry name" value="PRK00026.1"/>
    <property type="match status" value="1"/>
</dbReference>
<organism evidence="19 20">
    <name type="scientific">BD1-7 clade bacterium</name>
    <dbReference type="NCBI Taxonomy" id="2029982"/>
    <lineage>
        <taxon>Bacteria</taxon>
        <taxon>Pseudomonadati</taxon>
        <taxon>Pseudomonadota</taxon>
        <taxon>Gammaproteobacteria</taxon>
        <taxon>Cellvibrionales</taxon>
        <taxon>Spongiibacteraceae</taxon>
        <taxon>BD1-7 clade</taxon>
    </lineage>
</organism>
<proteinExistence type="inferred from homology"/>
<dbReference type="Pfam" id="PF01746">
    <property type="entry name" value="tRNA_m1G_MT"/>
    <property type="match status" value="1"/>
</dbReference>
<comment type="catalytic activity">
    <reaction evidence="14 15 17">
        <text>guanosine(37) in tRNA + S-adenosyl-L-methionine = N(1)-methylguanosine(37) in tRNA + S-adenosyl-L-homocysteine + H(+)</text>
        <dbReference type="Rhea" id="RHEA:36899"/>
        <dbReference type="Rhea" id="RHEA-COMP:10145"/>
        <dbReference type="Rhea" id="RHEA-COMP:10147"/>
        <dbReference type="ChEBI" id="CHEBI:15378"/>
        <dbReference type="ChEBI" id="CHEBI:57856"/>
        <dbReference type="ChEBI" id="CHEBI:59789"/>
        <dbReference type="ChEBI" id="CHEBI:73542"/>
        <dbReference type="ChEBI" id="CHEBI:74269"/>
        <dbReference type="EC" id="2.1.1.228"/>
    </reaction>
</comment>
<evidence type="ECO:0000256" key="13">
    <source>
        <dbReference type="ARBA" id="ARBA00033392"/>
    </source>
</evidence>